<evidence type="ECO:0000313" key="2">
    <source>
        <dbReference type="EMBL" id="MFC4768615.1"/>
    </source>
</evidence>
<protein>
    <submittedName>
        <fullName evidence="2">Holin-like toxin</fullName>
    </submittedName>
</protein>
<feature type="transmembrane region" description="Helical" evidence="1">
    <location>
        <begin position="13"/>
        <end position="34"/>
    </location>
</feature>
<gene>
    <name evidence="2" type="ORF">ACFO8Q_14815</name>
</gene>
<reference evidence="3" key="1">
    <citation type="journal article" date="2019" name="Int. J. Syst. Evol. Microbiol.">
        <title>The Global Catalogue of Microorganisms (GCM) 10K type strain sequencing project: providing services to taxonomists for standard genome sequencing and annotation.</title>
        <authorList>
            <consortium name="The Broad Institute Genomics Platform"/>
            <consortium name="The Broad Institute Genome Sequencing Center for Infectious Disease"/>
            <person name="Wu L."/>
            <person name="Ma J."/>
        </authorList>
    </citation>
    <scope>NUCLEOTIDE SEQUENCE [LARGE SCALE GENOMIC DNA]</scope>
    <source>
        <strain evidence="3">WYCCWR 12678</strain>
    </source>
</reference>
<evidence type="ECO:0000313" key="3">
    <source>
        <dbReference type="Proteomes" id="UP001596002"/>
    </source>
</evidence>
<dbReference type="Proteomes" id="UP001596002">
    <property type="component" value="Unassembled WGS sequence"/>
</dbReference>
<comment type="caution">
    <text evidence="2">The sequence shown here is derived from an EMBL/GenBank/DDBJ whole genome shotgun (WGS) entry which is preliminary data.</text>
</comment>
<dbReference type="Pfam" id="PF16935">
    <property type="entry name" value="Hol_Tox"/>
    <property type="match status" value="1"/>
</dbReference>
<proteinExistence type="predicted"/>
<accession>A0ABV9Q3H4</accession>
<name>A0ABV9Q3H4_9BACL</name>
<keyword evidence="1" id="KW-0472">Membrane</keyword>
<evidence type="ECO:0000256" key="1">
    <source>
        <dbReference type="SAM" id="Phobius"/>
    </source>
</evidence>
<keyword evidence="3" id="KW-1185">Reference proteome</keyword>
<sequence>MMGGGQPMEIKDALLLMISFGSFIVGLVSVMVALTKKK</sequence>
<keyword evidence="1" id="KW-0812">Transmembrane</keyword>
<dbReference type="RefSeq" id="WP_380026571.1">
    <property type="nucleotide sequence ID" value="NZ_JBHSHC010000109.1"/>
</dbReference>
<keyword evidence="1" id="KW-1133">Transmembrane helix</keyword>
<organism evidence="2 3">
    <name type="scientific">Effusibacillus consociatus</name>
    <dbReference type="NCBI Taxonomy" id="1117041"/>
    <lineage>
        <taxon>Bacteria</taxon>
        <taxon>Bacillati</taxon>
        <taxon>Bacillota</taxon>
        <taxon>Bacilli</taxon>
        <taxon>Bacillales</taxon>
        <taxon>Alicyclobacillaceae</taxon>
        <taxon>Effusibacillus</taxon>
    </lineage>
</organism>
<dbReference type="EMBL" id="JBHSHC010000109">
    <property type="protein sequence ID" value="MFC4768615.1"/>
    <property type="molecule type" value="Genomic_DNA"/>
</dbReference>
<dbReference type="InterPro" id="IPR031616">
    <property type="entry name" value="BsrE-like"/>
</dbReference>